<accession>A0A0L7REH6</accession>
<keyword evidence="3" id="KW-1185">Reference proteome</keyword>
<gene>
    <name evidence="2" type="ORF">WH47_05911</name>
</gene>
<evidence type="ECO:0000313" key="3">
    <source>
        <dbReference type="Proteomes" id="UP000053825"/>
    </source>
</evidence>
<feature type="region of interest" description="Disordered" evidence="1">
    <location>
        <begin position="51"/>
        <end position="75"/>
    </location>
</feature>
<sequence length="75" mass="8660">RRSSPAGNKLPLEISESLLLPSSDLAWPRDQEVARNNFIVFLSLRRGNVLPEGPRTARQGTGRERRERKFEWCKI</sequence>
<dbReference type="EMBL" id="KQ414609">
    <property type="protein sequence ID" value="KOC69248.1"/>
    <property type="molecule type" value="Genomic_DNA"/>
</dbReference>
<dbReference type="Proteomes" id="UP000053825">
    <property type="component" value="Unassembled WGS sequence"/>
</dbReference>
<name>A0A0L7REH6_9HYME</name>
<feature type="non-terminal residue" evidence="2">
    <location>
        <position position="1"/>
    </location>
</feature>
<organism evidence="2 3">
    <name type="scientific">Habropoda laboriosa</name>
    <dbReference type="NCBI Taxonomy" id="597456"/>
    <lineage>
        <taxon>Eukaryota</taxon>
        <taxon>Metazoa</taxon>
        <taxon>Ecdysozoa</taxon>
        <taxon>Arthropoda</taxon>
        <taxon>Hexapoda</taxon>
        <taxon>Insecta</taxon>
        <taxon>Pterygota</taxon>
        <taxon>Neoptera</taxon>
        <taxon>Endopterygota</taxon>
        <taxon>Hymenoptera</taxon>
        <taxon>Apocrita</taxon>
        <taxon>Aculeata</taxon>
        <taxon>Apoidea</taxon>
        <taxon>Anthophila</taxon>
        <taxon>Apidae</taxon>
        <taxon>Habropoda</taxon>
    </lineage>
</organism>
<proteinExistence type="predicted"/>
<reference evidence="2 3" key="1">
    <citation type="submission" date="2015-07" db="EMBL/GenBank/DDBJ databases">
        <title>The genome of Habropoda laboriosa.</title>
        <authorList>
            <person name="Pan H."/>
            <person name="Kapheim K."/>
        </authorList>
    </citation>
    <scope>NUCLEOTIDE SEQUENCE [LARGE SCALE GENOMIC DNA]</scope>
    <source>
        <strain evidence="2">0110345459</strain>
    </source>
</reference>
<evidence type="ECO:0000313" key="2">
    <source>
        <dbReference type="EMBL" id="KOC69248.1"/>
    </source>
</evidence>
<dbReference type="AlphaFoldDB" id="A0A0L7REH6"/>
<protein>
    <submittedName>
        <fullName evidence="2">Uncharacterized protein</fullName>
    </submittedName>
</protein>
<feature type="compositionally biased region" description="Basic and acidic residues" evidence="1">
    <location>
        <begin position="61"/>
        <end position="75"/>
    </location>
</feature>
<evidence type="ECO:0000256" key="1">
    <source>
        <dbReference type="SAM" id="MobiDB-lite"/>
    </source>
</evidence>